<dbReference type="AlphaFoldDB" id="A0A6M0QD65"/>
<dbReference type="Proteomes" id="UP000481043">
    <property type="component" value="Unassembled WGS sequence"/>
</dbReference>
<comment type="caution">
    <text evidence="3">The sequence shown here is derived from an EMBL/GenBank/DDBJ whole genome shotgun (WGS) entry which is preliminary data.</text>
</comment>
<dbReference type="InterPro" id="IPR006016">
    <property type="entry name" value="UspA"/>
</dbReference>
<dbReference type="InterPro" id="IPR014729">
    <property type="entry name" value="Rossmann-like_a/b/a_fold"/>
</dbReference>
<evidence type="ECO:0000259" key="2">
    <source>
        <dbReference type="Pfam" id="PF00582"/>
    </source>
</evidence>
<feature type="domain" description="UspA" evidence="2">
    <location>
        <begin position="7"/>
        <end position="145"/>
    </location>
</feature>
<proteinExistence type="inferred from homology"/>
<evidence type="ECO:0000313" key="4">
    <source>
        <dbReference type="Proteomes" id="UP000481043"/>
    </source>
</evidence>
<sequence>MMNKPSKILVAYDGSELSKKALEYAKEMVANNENARLEVVSVMEVSAYPNTFDPYLYIEIKKNAQEAANTRLVEVRELLEQIPNHTDVEVLEGNPALKIVRYAEEQNVDLIVMGSRGLGRIKEFFLGSVSHNVVQMAKCPVFIIK</sequence>
<dbReference type="PRINTS" id="PR01438">
    <property type="entry name" value="UNVRSLSTRESS"/>
</dbReference>
<accession>A0A6M0QD65</accession>
<dbReference type="InterPro" id="IPR006015">
    <property type="entry name" value="Universal_stress_UspA"/>
</dbReference>
<dbReference type="RefSeq" id="WP_163181099.1">
    <property type="nucleotide sequence ID" value="NZ_JAAIWM010000007.1"/>
</dbReference>
<dbReference type="Gene3D" id="3.40.50.620">
    <property type="entry name" value="HUPs"/>
    <property type="match status" value="1"/>
</dbReference>
<dbReference type="PANTHER" id="PTHR46268:SF6">
    <property type="entry name" value="UNIVERSAL STRESS PROTEIN UP12"/>
    <property type="match status" value="1"/>
</dbReference>
<name>A0A6M0QD65_9BACI</name>
<dbReference type="SUPFAM" id="SSF52402">
    <property type="entry name" value="Adenine nucleotide alpha hydrolases-like"/>
    <property type="match status" value="1"/>
</dbReference>
<organism evidence="3 4">
    <name type="scientific">Bacillus mesophilus</name>
    <dbReference type="NCBI Taxonomy" id="1808955"/>
    <lineage>
        <taxon>Bacteria</taxon>
        <taxon>Bacillati</taxon>
        <taxon>Bacillota</taxon>
        <taxon>Bacilli</taxon>
        <taxon>Bacillales</taxon>
        <taxon>Bacillaceae</taxon>
        <taxon>Bacillus</taxon>
    </lineage>
</organism>
<dbReference type="EMBL" id="JAAIWM010000007">
    <property type="protein sequence ID" value="NEY73500.1"/>
    <property type="molecule type" value="Genomic_DNA"/>
</dbReference>
<dbReference type="PANTHER" id="PTHR46268">
    <property type="entry name" value="STRESS RESPONSE PROTEIN NHAX"/>
    <property type="match status" value="1"/>
</dbReference>
<dbReference type="CDD" id="cd00293">
    <property type="entry name" value="USP-like"/>
    <property type="match status" value="1"/>
</dbReference>
<protein>
    <submittedName>
        <fullName evidence="3">Universal stress protein</fullName>
    </submittedName>
</protein>
<comment type="similarity">
    <text evidence="1">Belongs to the universal stress protein A family.</text>
</comment>
<keyword evidence="4" id="KW-1185">Reference proteome</keyword>
<reference evidence="3 4" key="1">
    <citation type="submission" date="2020-02" db="EMBL/GenBank/DDBJ databases">
        <title>Bacillus aquiflavi sp. nov., isolated from yellow water of strong flavor Chinese baijiu in Yibin region of China.</title>
        <authorList>
            <person name="Xie J."/>
        </authorList>
    </citation>
    <scope>NUCLEOTIDE SEQUENCE [LARGE SCALE GENOMIC DNA]</scope>
    <source>
        <strain evidence="3 4">SA4</strain>
    </source>
</reference>
<evidence type="ECO:0000313" key="3">
    <source>
        <dbReference type="EMBL" id="NEY73500.1"/>
    </source>
</evidence>
<gene>
    <name evidence="3" type="ORF">G4D63_17330</name>
</gene>
<dbReference type="Pfam" id="PF00582">
    <property type="entry name" value="Usp"/>
    <property type="match status" value="1"/>
</dbReference>
<evidence type="ECO:0000256" key="1">
    <source>
        <dbReference type="ARBA" id="ARBA00008791"/>
    </source>
</evidence>